<dbReference type="PANTHER" id="PTHR46206">
    <property type="entry name" value="CYTOCHROME P450"/>
    <property type="match status" value="1"/>
</dbReference>
<evidence type="ECO:0000256" key="3">
    <source>
        <dbReference type="ARBA" id="ARBA00022723"/>
    </source>
</evidence>
<evidence type="ECO:0000256" key="5">
    <source>
        <dbReference type="ARBA" id="ARBA00023004"/>
    </source>
</evidence>
<dbReference type="EMBL" id="JMSE01001170">
    <property type="protein sequence ID" value="KDN63972.1"/>
    <property type="molecule type" value="Genomic_DNA"/>
</dbReference>
<name>A0A066X4S9_COLSU</name>
<keyword evidence="5" id="KW-0408">Iron</keyword>
<evidence type="ECO:0000256" key="4">
    <source>
        <dbReference type="ARBA" id="ARBA00023002"/>
    </source>
</evidence>
<evidence type="ECO:0000313" key="7">
    <source>
        <dbReference type="Proteomes" id="UP000027238"/>
    </source>
</evidence>
<dbReference type="GO" id="GO:0005506">
    <property type="term" value="F:iron ion binding"/>
    <property type="evidence" value="ECO:0007669"/>
    <property type="project" value="InterPro"/>
</dbReference>
<comment type="caution">
    <text evidence="6">The sequence shown here is derived from an EMBL/GenBank/DDBJ whole genome shotgun (WGS) entry which is preliminary data.</text>
</comment>
<dbReference type="Gene3D" id="1.10.630.10">
    <property type="entry name" value="Cytochrome P450"/>
    <property type="match status" value="1"/>
</dbReference>
<protein>
    <submittedName>
        <fullName evidence="6">Putative cytochrome P450</fullName>
    </submittedName>
</protein>
<dbReference type="AlphaFoldDB" id="A0A066X4S9"/>
<dbReference type="GO" id="GO:0004497">
    <property type="term" value="F:monooxygenase activity"/>
    <property type="evidence" value="ECO:0007669"/>
    <property type="project" value="InterPro"/>
</dbReference>
<dbReference type="InterPro" id="IPR001128">
    <property type="entry name" value="Cyt_P450"/>
</dbReference>
<dbReference type="Pfam" id="PF00067">
    <property type="entry name" value="p450"/>
    <property type="match status" value="1"/>
</dbReference>
<comment type="similarity">
    <text evidence="2">Belongs to the cytochrome P450 family.</text>
</comment>
<organism evidence="6 7">
    <name type="scientific">Colletotrichum sublineola</name>
    <name type="common">Sorghum anthracnose fungus</name>
    <dbReference type="NCBI Taxonomy" id="1173701"/>
    <lineage>
        <taxon>Eukaryota</taxon>
        <taxon>Fungi</taxon>
        <taxon>Dikarya</taxon>
        <taxon>Ascomycota</taxon>
        <taxon>Pezizomycotina</taxon>
        <taxon>Sordariomycetes</taxon>
        <taxon>Hypocreomycetidae</taxon>
        <taxon>Glomerellales</taxon>
        <taxon>Glomerellaceae</taxon>
        <taxon>Colletotrichum</taxon>
        <taxon>Colletotrichum graminicola species complex</taxon>
    </lineage>
</organism>
<reference evidence="7" key="1">
    <citation type="journal article" date="2014" name="Genome Announc.">
        <title>Draft genome sequence of Colletotrichum sublineola, a destructive pathogen of cultivated sorghum.</title>
        <authorList>
            <person name="Baroncelli R."/>
            <person name="Sanz-Martin J.M."/>
            <person name="Rech G.E."/>
            <person name="Sukno S.A."/>
            <person name="Thon M.R."/>
        </authorList>
    </citation>
    <scope>NUCLEOTIDE SEQUENCE [LARGE SCALE GENOMIC DNA]</scope>
    <source>
        <strain evidence="7">TX430BB</strain>
    </source>
</reference>
<dbReference type="SUPFAM" id="SSF48264">
    <property type="entry name" value="Cytochrome P450"/>
    <property type="match status" value="1"/>
</dbReference>
<dbReference type="GO" id="GO:0020037">
    <property type="term" value="F:heme binding"/>
    <property type="evidence" value="ECO:0007669"/>
    <property type="project" value="InterPro"/>
</dbReference>
<dbReference type="OrthoDB" id="4796384at2759"/>
<dbReference type="PANTHER" id="PTHR46206:SF7">
    <property type="entry name" value="P450, PUTATIVE (EUROFUNG)-RELATED"/>
    <property type="match status" value="1"/>
</dbReference>
<dbReference type="Proteomes" id="UP000027238">
    <property type="component" value="Unassembled WGS sequence"/>
</dbReference>
<comment type="cofactor">
    <cofactor evidence="1">
        <name>heme</name>
        <dbReference type="ChEBI" id="CHEBI:30413"/>
    </cofactor>
</comment>
<sequence>MLMATGSDLVVISPDHWLAICKKKDEEVSPALKEFFHCELHGAPFEEPFLYEYLRSRMPGFECKRVIVQPQILHIYSHVIWRVILGSDFKPEAVEIFEQYSATLIPVMKKLKAQIPIVARITAAFSSEVRHVNALLERATTLFTPIFERCVQTVEQGSPNNSSVDKEWFEELIRMAPAEKRHDYKFLTNILIGFAFTFVFSPGPSTTQIVYEFAFRPDYVDQVLEEAHEVLGERSEDWNFTRDNLRGLSLLDSFCKETHKHHPTAASNLMKKVHKTQTLPNGVVLPAGTILEVVMTAAHLSNPTLQNPAEWNGRRYHDLRQRMSPAATGFNKYDWGSATRDDVNFGYASHMCPGRWAGCSIAKMFLIKLLAKYQIRPEDGVTERYKDLHLGQYVCDTYPRVTVVSPRHS</sequence>
<dbReference type="InterPro" id="IPR036396">
    <property type="entry name" value="Cyt_P450_sf"/>
</dbReference>
<dbReference type="eggNOG" id="ENOG502R1DC">
    <property type="taxonomic scope" value="Eukaryota"/>
</dbReference>
<gene>
    <name evidence="6" type="ORF">CSUB01_04191</name>
</gene>
<accession>A0A066X4S9</accession>
<evidence type="ECO:0000313" key="6">
    <source>
        <dbReference type="EMBL" id="KDN63972.1"/>
    </source>
</evidence>
<proteinExistence type="inferred from homology"/>
<keyword evidence="4" id="KW-0560">Oxidoreductase</keyword>
<evidence type="ECO:0000256" key="1">
    <source>
        <dbReference type="ARBA" id="ARBA00001971"/>
    </source>
</evidence>
<dbReference type="GO" id="GO:0016705">
    <property type="term" value="F:oxidoreductase activity, acting on paired donors, with incorporation or reduction of molecular oxygen"/>
    <property type="evidence" value="ECO:0007669"/>
    <property type="project" value="InterPro"/>
</dbReference>
<dbReference type="HOGENOM" id="CLU_022195_1_0_1"/>
<evidence type="ECO:0000256" key="2">
    <source>
        <dbReference type="ARBA" id="ARBA00010617"/>
    </source>
</evidence>
<keyword evidence="7" id="KW-1185">Reference proteome</keyword>
<dbReference type="OMA" id="CKETHKH"/>
<dbReference type="STRING" id="1173701.A0A066X4S9"/>
<keyword evidence="3" id="KW-0479">Metal-binding</keyword>